<organism evidence="4 5">
    <name type="scientific">Aristolochia fimbriata</name>
    <name type="common">White veined hardy Dutchman's pipe vine</name>
    <dbReference type="NCBI Taxonomy" id="158543"/>
    <lineage>
        <taxon>Eukaryota</taxon>
        <taxon>Viridiplantae</taxon>
        <taxon>Streptophyta</taxon>
        <taxon>Embryophyta</taxon>
        <taxon>Tracheophyta</taxon>
        <taxon>Spermatophyta</taxon>
        <taxon>Magnoliopsida</taxon>
        <taxon>Magnoliidae</taxon>
        <taxon>Piperales</taxon>
        <taxon>Aristolochiaceae</taxon>
        <taxon>Aristolochia</taxon>
    </lineage>
</organism>
<dbReference type="InterPro" id="IPR000668">
    <property type="entry name" value="Peptidase_C1A_C"/>
</dbReference>
<evidence type="ECO:0000313" key="4">
    <source>
        <dbReference type="EMBL" id="KAG9442037.1"/>
    </source>
</evidence>
<dbReference type="Proteomes" id="UP000825729">
    <property type="component" value="Unassembled WGS sequence"/>
</dbReference>
<protein>
    <recommendedName>
        <fullName evidence="3">Peptidase C1A papain C-terminal domain-containing protein</fullName>
    </recommendedName>
</protein>
<dbReference type="InterPro" id="IPR013128">
    <property type="entry name" value="Peptidase_C1A"/>
</dbReference>
<dbReference type="InterPro" id="IPR025660">
    <property type="entry name" value="Pept_his_AS"/>
</dbReference>
<reference evidence="4 5" key="1">
    <citation type="submission" date="2021-07" db="EMBL/GenBank/DDBJ databases">
        <title>The Aristolochia fimbriata genome: insights into angiosperm evolution, floral development and chemical biosynthesis.</title>
        <authorList>
            <person name="Jiao Y."/>
        </authorList>
    </citation>
    <scope>NUCLEOTIDE SEQUENCE [LARGE SCALE GENOMIC DNA]</scope>
    <source>
        <strain evidence="4">IBCAS-2021</strain>
        <tissue evidence="4">Leaf</tissue>
    </source>
</reference>
<feature type="chain" id="PRO_5043854597" description="Peptidase C1A papain C-terminal domain-containing protein" evidence="2">
    <location>
        <begin position="25"/>
        <end position="168"/>
    </location>
</feature>
<dbReference type="PROSITE" id="PS00639">
    <property type="entry name" value="THIOL_PROTEASE_HIS"/>
    <property type="match status" value="1"/>
</dbReference>
<gene>
    <name evidence="4" type="ORF">H6P81_017891</name>
</gene>
<name>A0AAV7E2I4_ARIFI</name>
<keyword evidence="5" id="KW-1185">Reference proteome</keyword>
<keyword evidence="2" id="KW-0732">Signal</keyword>
<dbReference type="SMART" id="SM00645">
    <property type="entry name" value="Pept_C1"/>
    <property type="match status" value="1"/>
</dbReference>
<dbReference type="GO" id="GO:0008234">
    <property type="term" value="F:cysteine-type peptidase activity"/>
    <property type="evidence" value="ECO:0007669"/>
    <property type="project" value="InterPro"/>
</dbReference>
<feature type="signal peptide" evidence="2">
    <location>
        <begin position="1"/>
        <end position="24"/>
    </location>
</feature>
<dbReference type="SUPFAM" id="SSF54001">
    <property type="entry name" value="Cysteine proteinases"/>
    <property type="match status" value="1"/>
</dbReference>
<dbReference type="PANTHER" id="PTHR12411">
    <property type="entry name" value="CYSTEINE PROTEASE FAMILY C1-RELATED"/>
    <property type="match status" value="1"/>
</dbReference>
<dbReference type="AlphaFoldDB" id="A0AAV7E2I4"/>
<dbReference type="InterPro" id="IPR038765">
    <property type="entry name" value="Papain-like_cys_pep_sf"/>
</dbReference>
<evidence type="ECO:0000313" key="5">
    <source>
        <dbReference type="Proteomes" id="UP000825729"/>
    </source>
</evidence>
<dbReference type="GO" id="GO:0006508">
    <property type="term" value="P:proteolysis"/>
    <property type="evidence" value="ECO:0007669"/>
    <property type="project" value="InterPro"/>
</dbReference>
<evidence type="ECO:0000256" key="2">
    <source>
        <dbReference type="SAM" id="SignalP"/>
    </source>
</evidence>
<evidence type="ECO:0000259" key="3">
    <source>
        <dbReference type="SMART" id="SM00645"/>
    </source>
</evidence>
<evidence type="ECO:0000256" key="1">
    <source>
        <dbReference type="ARBA" id="ARBA00008455"/>
    </source>
</evidence>
<comment type="caution">
    <text evidence="4">The sequence shown here is derived from an EMBL/GenBank/DDBJ whole genome shotgun (WGS) entry which is preliminary data.</text>
</comment>
<dbReference type="Gene3D" id="3.90.70.10">
    <property type="entry name" value="Cysteine proteinases"/>
    <property type="match status" value="1"/>
</dbReference>
<dbReference type="EMBL" id="JAINDJ010000007">
    <property type="protein sequence ID" value="KAG9442037.1"/>
    <property type="molecule type" value="Genomic_DNA"/>
</dbReference>
<dbReference type="Pfam" id="PF00112">
    <property type="entry name" value="Peptidase_C1"/>
    <property type="match status" value="2"/>
</dbReference>
<comment type="similarity">
    <text evidence="1">Belongs to the peptidase C1 family.</text>
</comment>
<feature type="domain" description="Peptidase C1A papain C-terminal" evidence="3">
    <location>
        <begin position="1"/>
        <end position="158"/>
    </location>
</feature>
<accession>A0AAV7E2I4</accession>
<dbReference type="Gene3D" id="2.40.50.170">
    <property type="entry name" value="Cysteine proteinases. Chain C"/>
    <property type="match status" value="1"/>
</dbReference>
<proteinExistence type="inferred from homology"/>
<sequence length="168" mass="18748">MGRSSSSNCLYLSLSFSFLQYFVPLHVLECDIGAFHNGLQEERWSVTCVGPRPTWNWWIMIPCKGEDQGCEGGLTNDAFKFIFQNGALTTESNNPYEGVDGPRGTSLDHGVTVVGYGTANDGTNYWLAKNSWGSSWGEEVQRMHIGSAGLMDKPEIILKKRYLNEKAR</sequence>